<evidence type="ECO:0000256" key="1">
    <source>
        <dbReference type="ARBA" id="ARBA00022516"/>
    </source>
</evidence>
<accession>A0A9N9UQ70</accession>
<dbReference type="AlphaFoldDB" id="A0A9N9UQ70"/>
<dbReference type="GO" id="GO:0006696">
    <property type="term" value="P:ergosterol biosynthetic process"/>
    <property type="evidence" value="ECO:0007669"/>
    <property type="project" value="TreeGrafter"/>
</dbReference>
<keyword evidence="1" id="KW-0444">Lipid biosynthesis</keyword>
<keyword evidence="6" id="KW-1185">Reference proteome</keyword>
<dbReference type="PANTHER" id="PTHR43647:SF1">
    <property type="entry name" value="3-KETO-STEROID REDUCTASE ERG27"/>
    <property type="match status" value="1"/>
</dbReference>
<evidence type="ECO:0000256" key="3">
    <source>
        <dbReference type="ARBA" id="ARBA00023002"/>
    </source>
</evidence>
<dbReference type="PANTHER" id="PTHR43647">
    <property type="entry name" value="DEHYDROGENASE"/>
    <property type="match status" value="1"/>
</dbReference>
<evidence type="ECO:0000256" key="2">
    <source>
        <dbReference type="ARBA" id="ARBA00022857"/>
    </source>
</evidence>
<gene>
    <name evidence="5" type="ORF">CBYS24578_00010768</name>
</gene>
<dbReference type="OrthoDB" id="9989144at2759"/>
<dbReference type="GO" id="GO:0000253">
    <property type="term" value="F:3-beta-hydroxysteroid 3-dehydrogenase (NADP+) activity"/>
    <property type="evidence" value="ECO:0007669"/>
    <property type="project" value="TreeGrafter"/>
</dbReference>
<proteinExistence type="predicted"/>
<organism evidence="5 6">
    <name type="scientific">Clonostachys byssicola</name>
    <dbReference type="NCBI Taxonomy" id="160290"/>
    <lineage>
        <taxon>Eukaryota</taxon>
        <taxon>Fungi</taxon>
        <taxon>Dikarya</taxon>
        <taxon>Ascomycota</taxon>
        <taxon>Pezizomycotina</taxon>
        <taxon>Sordariomycetes</taxon>
        <taxon>Hypocreomycetidae</taxon>
        <taxon>Hypocreales</taxon>
        <taxon>Bionectriaceae</taxon>
        <taxon>Clonostachys</taxon>
    </lineage>
</organism>
<evidence type="ECO:0008006" key="7">
    <source>
        <dbReference type="Google" id="ProtNLM"/>
    </source>
</evidence>
<name>A0A9N9UQ70_9HYPO</name>
<sequence length="497" mass="55340">MASKTDADRAPWDAAPAHEQLFVLITGANRVTAPELTFILLPSGIGLGIGERLIDEFLATRSLTSHLILIPTTRSVIKSTQTIQHLRAHANKAARTSKALVSRAGGPEKYNWEDTASRIHILSPQLDLCDIKGIYAFAERLCDEPLSNPAGLQGQDAELQNVRIPRLDSVICNAAYGSWVGVNYPMAIWVIMTEGLINSVTWPTFKIPKPTALLNGRPIYNYPAKPKLGEVFCACVFGHYLLSRKLLPLLTRPKTSESLVAPGRIIWSSSIEAHRDVFNPDDIQGLLREHPYESAKRLTDYISLSYNLPAVEDFKESFLSLDEDENPDEKIQPEMYLTHPGIVANDFFPVPWYLMWAYRLAIVVSRWLGSPWHTIDSYTGAKSAAWLALQGQEELDDAEADRVKWGSASDGRLRALIKKTEVEGWGWTGRVEGPEADDAAAAGEEGIVGILRRSVGRRRDAADPTAESLAEFEEVGADVWEQLEELREEWEEILEIS</sequence>
<dbReference type="Proteomes" id="UP000754883">
    <property type="component" value="Unassembled WGS sequence"/>
</dbReference>
<evidence type="ECO:0000313" key="6">
    <source>
        <dbReference type="Proteomes" id="UP000754883"/>
    </source>
</evidence>
<dbReference type="GO" id="GO:0005811">
    <property type="term" value="C:lipid droplet"/>
    <property type="evidence" value="ECO:0007669"/>
    <property type="project" value="TreeGrafter"/>
</dbReference>
<dbReference type="InterPro" id="IPR051593">
    <property type="entry name" value="Ergosterol_Biosynth_ERG27"/>
</dbReference>
<keyword evidence="2" id="KW-0521">NADP</keyword>
<reference evidence="5" key="1">
    <citation type="submission" date="2021-10" db="EMBL/GenBank/DDBJ databases">
        <authorList>
            <person name="Piombo E."/>
        </authorList>
    </citation>
    <scope>NUCLEOTIDE SEQUENCE</scope>
</reference>
<dbReference type="GO" id="GO:0005741">
    <property type="term" value="C:mitochondrial outer membrane"/>
    <property type="evidence" value="ECO:0007669"/>
    <property type="project" value="TreeGrafter"/>
</dbReference>
<dbReference type="EMBL" id="CABFNO020001496">
    <property type="protein sequence ID" value="CAG9992544.1"/>
    <property type="molecule type" value="Genomic_DNA"/>
</dbReference>
<evidence type="ECO:0000256" key="4">
    <source>
        <dbReference type="ARBA" id="ARBA00023098"/>
    </source>
</evidence>
<keyword evidence="4" id="KW-0443">Lipid metabolism</keyword>
<keyword evidence="3" id="KW-0560">Oxidoreductase</keyword>
<protein>
    <recommendedName>
        <fullName evidence="7">3-keto-steroid reductase</fullName>
    </recommendedName>
</protein>
<dbReference type="GO" id="GO:0005789">
    <property type="term" value="C:endoplasmic reticulum membrane"/>
    <property type="evidence" value="ECO:0007669"/>
    <property type="project" value="TreeGrafter"/>
</dbReference>
<comment type="caution">
    <text evidence="5">The sequence shown here is derived from an EMBL/GenBank/DDBJ whole genome shotgun (WGS) entry which is preliminary data.</text>
</comment>
<evidence type="ECO:0000313" key="5">
    <source>
        <dbReference type="EMBL" id="CAG9992544.1"/>
    </source>
</evidence>
<dbReference type="Gene3D" id="3.40.50.720">
    <property type="entry name" value="NAD(P)-binding Rossmann-like Domain"/>
    <property type="match status" value="1"/>
</dbReference>